<dbReference type="GO" id="GO:0032259">
    <property type="term" value="P:methylation"/>
    <property type="evidence" value="ECO:0007669"/>
    <property type="project" value="UniProtKB-KW"/>
</dbReference>
<dbReference type="EMBL" id="JAZDQV010000001">
    <property type="protein sequence ID" value="MEE1876132.1"/>
    <property type="molecule type" value="Genomic_DNA"/>
</dbReference>
<keyword evidence="4" id="KW-0949">S-adenosyl-L-methionine</keyword>
<dbReference type="PIRSF" id="PIRSF003085">
    <property type="entry name" value="CMAS"/>
    <property type="match status" value="1"/>
</dbReference>
<evidence type="ECO:0000256" key="1">
    <source>
        <dbReference type="ARBA" id="ARBA00010815"/>
    </source>
</evidence>
<dbReference type="PANTHER" id="PTHR43667:SF1">
    <property type="entry name" value="CYCLOPROPANE-FATTY-ACYL-PHOSPHOLIPID SYNTHASE"/>
    <property type="match status" value="1"/>
</dbReference>
<dbReference type="RefSeq" id="WP_354143247.1">
    <property type="nucleotide sequence ID" value="NZ_JAZDQV010000001.1"/>
</dbReference>
<dbReference type="Pfam" id="PF02353">
    <property type="entry name" value="CMAS"/>
    <property type="match status" value="1"/>
</dbReference>
<reference evidence="6 7" key="1">
    <citation type="submission" date="2024-01" db="EMBL/GenBank/DDBJ databases">
        <title>The genome sequence of Erythrobacteraceae sp. strain 1XM1-14.</title>
        <authorList>
            <person name="Liu Y."/>
        </authorList>
    </citation>
    <scope>NUCLEOTIDE SEQUENCE [LARGE SCALE GENOMIC DNA]</scope>
    <source>
        <strain evidence="6 7">1XM1-14</strain>
    </source>
</reference>
<dbReference type="Gene3D" id="3.40.50.150">
    <property type="entry name" value="Vaccinia Virus protein VP39"/>
    <property type="match status" value="1"/>
</dbReference>
<protein>
    <submittedName>
        <fullName evidence="6">Cyclopropane-fatty-acyl-phospholipid synthase family protein</fullName>
        <ecNumber evidence="6">2.1.1.-</ecNumber>
    </submittedName>
</protein>
<evidence type="ECO:0000256" key="4">
    <source>
        <dbReference type="ARBA" id="ARBA00022691"/>
    </source>
</evidence>
<evidence type="ECO:0000313" key="7">
    <source>
        <dbReference type="Proteomes" id="UP001343492"/>
    </source>
</evidence>
<dbReference type="CDD" id="cd02440">
    <property type="entry name" value="AdoMet_MTases"/>
    <property type="match status" value="1"/>
</dbReference>
<dbReference type="InterPro" id="IPR003333">
    <property type="entry name" value="CMAS"/>
</dbReference>
<evidence type="ECO:0000256" key="2">
    <source>
        <dbReference type="ARBA" id="ARBA00022603"/>
    </source>
</evidence>
<proteinExistence type="inferred from homology"/>
<keyword evidence="5" id="KW-0443">Lipid metabolism</keyword>
<comment type="similarity">
    <text evidence="1">Belongs to the CFA/CMAS family.</text>
</comment>
<dbReference type="GO" id="GO:0008168">
    <property type="term" value="F:methyltransferase activity"/>
    <property type="evidence" value="ECO:0007669"/>
    <property type="project" value="UniProtKB-KW"/>
</dbReference>
<dbReference type="InterPro" id="IPR050723">
    <property type="entry name" value="CFA/CMAS"/>
</dbReference>
<keyword evidence="7" id="KW-1185">Reference proteome</keyword>
<evidence type="ECO:0000313" key="6">
    <source>
        <dbReference type="EMBL" id="MEE1876132.1"/>
    </source>
</evidence>
<accession>A0ABU7GAK3</accession>
<keyword evidence="3 6" id="KW-0808">Transferase</keyword>
<dbReference type="PANTHER" id="PTHR43667">
    <property type="entry name" value="CYCLOPROPANE-FATTY-ACYL-PHOSPHOLIPID SYNTHASE"/>
    <property type="match status" value="1"/>
</dbReference>
<dbReference type="Proteomes" id="UP001343492">
    <property type="component" value="Unassembled WGS sequence"/>
</dbReference>
<sequence>MWLLDKFLTKVIKHGQLIITDHDGKEYVYGRDPGSYPAEIGGKPGPVRIRLTHPKAAHHIARYPQLGAGEAFMWEWLVVEDPHDIRDMILLVTMNAKRLGEASLKPQGPIRRTLQRTLAKLDGINLRASARKNAEHTYNLTRELYERFLDEDRQYTMAYYRDEDPSSTSLEQAQMDKKAHLAAKLHLKPGMKVLDIGCGWGGFALYLNKMYGVEVTGVALAPDQIAFCKERAEAEGVADKVHFHLMDYRDVEGEFDRISSVGLLEHVGTIHYPQFFAHTHRLLKPDGVMISHCCGRAGPPGFTDAWTRKYIFPGGYIPALSELVSESEKAGWQVMDVEAMRFHYSYTLEEWYNRTVMHREEITDMYDEQFYRMWLFYLAGAEQSFRNGTMVNWQVQYVKDRAAIPMTREYIGEESARLRAMGEVPQWRFDPELKEAAE</sequence>
<keyword evidence="2 6" id="KW-0489">Methyltransferase</keyword>
<evidence type="ECO:0000256" key="5">
    <source>
        <dbReference type="ARBA" id="ARBA00023098"/>
    </source>
</evidence>
<organism evidence="6 7">
    <name type="scientific">Altererythrobacter litoralis</name>
    <dbReference type="NCBI Taxonomy" id="3113904"/>
    <lineage>
        <taxon>Bacteria</taxon>
        <taxon>Pseudomonadati</taxon>
        <taxon>Pseudomonadota</taxon>
        <taxon>Alphaproteobacteria</taxon>
        <taxon>Sphingomonadales</taxon>
        <taxon>Erythrobacteraceae</taxon>
        <taxon>Altererythrobacter</taxon>
    </lineage>
</organism>
<evidence type="ECO:0000256" key="3">
    <source>
        <dbReference type="ARBA" id="ARBA00022679"/>
    </source>
</evidence>
<dbReference type="EC" id="2.1.1.-" evidence="6"/>
<name>A0ABU7GAK3_9SPHN</name>
<dbReference type="InterPro" id="IPR029063">
    <property type="entry name" value="SAM-dependent_MTases_sf"/>
</dbReference>
<dbReference type="SUPFAM" id="SSF53335">
    <property type="entry name" value="S-adenosyl-L-methionine-dependent methyltransferases"/>
    <property type="match status" value="1"/>
</dbReference>
<comment type="caution">
    <text evidence="6">The sequence shown here is derived from an EMBL/GenBank/DDBJ whole genome shotgun (WGS) entry which is preliminary data.</text>
</comment>
<gene>
    <name evidence="6" type="ORF">VRS74_00350</name>
</gene>